<evidence type="ECO:0000256" key="2">
    <source>
        <dbReference type="ARBA" id="ARBA00023015"/>
    </source>
</evidence>
<dbReference type="PROSITE" id="PS50931">
    <property type="entry name" value="HTH_LYSR"/>
    <property type="match status" value="1"/>
</dbReference>
<evidence type="ECO:0000313" key="6">
    <source>
        <dbReference type="EMBL" id="GLY67263.1"/>
    </source>
</evidence>
<keyword evidence="4" id="KW-0804">Transcription</keyword>
<evidence type="ECO:0000259" key="5">
    <source>
        <dbReference type="PROSITE" id="PS50931"/>
    </source>
</evidence>
<evidence type="ECO:0000256" key="3">
    <source>
        <dbReference type="ARBA" id="ARBA00023125"/>
    </source>
</evidence>
<dbReference type="GO" id="GO:0003677">
    <property type="term" value="F:DNA binding"/>
    <property type="evidence" value="ECO:0007669"/>
    <property type="project" value="UniProtKB-KW"/>
</dbReference>
<proteinExistence type="inferred from homology"/>
<dbReference type="SUPFAM" id="SSF46785">
    <property type="entry name" value="Winged helix' DNA-binding domain"/>
    <property type="match status" value="1"/>
</dbReference>
<dbReference type="InterPro" id="IPR005119">
    <property type="entry name" value="LysR_subst-bd"/>
</dbReference>
<comment type="similarity">
    <text evidence="1">Belongs to the LysR transcriptional regulatory family.</text>
</comment>
<dbReference type="RefSeq" id="WP_285487721.1">
    <property type="nucleotide sequence ID" value="NZ_BSTI01000008.1"/>
</dbReference>
<name>A0A9W6R0V9_9PSEU</name>
<dbReference type="InterPro" id="IPR036388">
    <property type="entry name" value="WH-like_DNA-bd_sf"/>
</dbReference>
<dbReference type="FunFam" id="1.10.10.10:FF:000001">
    <property type="entry name" value="LysR family transcriptional regulator"/>
    <property type="match status" value="1"/>
</dbReference>
<dbReference type="EMBL" id="BSTI01000008">
    <property type="protein sequence ID" value="GLY67263.1"/>
    <property type="molecule type" value="Genomic_DNA"/>
</dbReference>
<evidence type="ECO:0000256" key="1">
    <source>
        <dbReference type="ARBA" id="ARBA00009437"/>
    </source>
</evidence>
<dbReference type="Pfam" id="PF03466">
    <property type="entry name" value="LysR_substrate"/>
    <property type="match status" value="1"/>
</dbReference>
<dbReference type="PRINTS" id="PR00039">
    <property type="entry name" value="HTHLYSR"/>
</dbReference>
<dbReference type="AlphaFoldDB" id="A0A9W6R0V9"/>
<dbReference type="SUPFAM" id="SSF53850">
    <property type="entry name" value="Periplasmic binding protein-like II"/>
    <property type="match status" value="1"/>
</dbReference>
<accession>A0A9W6R0V9</accession>
<organism evidence="6 7">
    <name type="scientific">Amycolatopsis taiwanensis</name>
    <dbReference type="NCBI Taxonomy" id="342230"/>
    <lineage>
        <taxon>Bacteria</taxon>
        <taxon>Bacillati</taxon>
        <taxon>Actinomycetota</taxon>
        <taxon>Actinomycetes</taxon>
        <taxon>Pseudonocardiales</taxon>
        <taxon>Pseudonocardiaceae</taxon>
        <taxon>Amycolatopsis</taxon>
    </lineage>
</organism>
<dbReference type="Pfam" id="PF00126">
    <property type="entry name" value="HTH_1"/>
    <property type="match status" value="1"/>
</dbReference>
<gene>
    <name evidence="6" type="ORF">Atai01_38820</name>
</gene>
<comment type="caution">
    <text evidence="6">The sequence shown here is derived from an EMBL/GenBank/DDBJ whole genome shotgun (WGS) entry which is preliminary data.</text>
</comment>
<evidence type="ECO:0000313" key="7">
    <source>
        <dbReference type="Proteomes" id="UP001165136"/>
    </source>
</evidence>
<dbReference type="GO" id="GO:0032993">
    <property type="term" value="C:protein-DNA complex"/>
    <property type="evidence" value="ECO:0007669"/>
    <property type="project" value="TreeGrafter"/>
</dbReference>
<keyword evidence="3" id="KW-0238">DNA-binding</keyword>
<evidence type="ECO:0000256" key="4">
    <source>
        <dbReference type="ARBA" id="ARBA00023163"/>
    </source>
</evidence>
<dbReference type="Proteomes" id="UP001165136">
    <property type="component" value="Unassembled WGS sequence"/>
</dbReference>
<dbReference type="InterPro" id="IPR000847">
    <property type="entry name" value="LysR_HTH_N"/>
</dbReference>
<dbReference type="Gene3D" id="3.40.190.10">
    <property type="entry name" value="Periplasmic binding protein-like II"/>
    <property type="match status" value="2"/>
</dbReference>
<keyword evidence="2" id="KW-0805">Transcription regulation</keyword>
<dbReference type="Gene3D" id="1.10.10.10">
    <property type="entry name" value="Winged helix-like DNA-binding domain superfamily/Winged helix DNA-binding domain"/>
    <property type="match status" value="1"/>
</dbReference>
<dbReference type="PANTHER" id="PTHR30346">
    <property type="entry name" value="TRANSCRIPTIONAL DUAL REGULATOR HCAR-RELATED"/>
    <property type="match status" value="1"/>
</dbReference>
<dbReference type="GO" id="GO:0003700">
    <property type="term" value="F:DNA-binding transcription factor activity"/>
    <property type="evidence" value="ECO:0007669"/>
    <property type="project" value="InterPro"/>
</dbReference>
<keyword evidence="7" id="KW-1185">Reference proteome</keyword>
<sequence>MELRHLAAFVAVAEELHFGRAAVRLHMAQSPLSRQVRLLERDLGVALFERNTRIVRLTPEGEAFLEPARKTLAEADRARRAALAASKGEVGRVSVGFAGAAGSDALPTLTRAVTSSLPGIELLLRGQTYSGTALDNVAEGVLDLGFVAMPAREGVSTRVVRRERLLVALPDTHPLAAREIVALPDLAGEPFVSFPSGSGSAVREAGMQACFKAGVSPRIVQEAPDAYTMMTLIGAELGVAIMVESSRRIHTDHVVFRPIAGEVPALLISLAWRSDNPSRALRAVLRVAETALPTPTDAD</sequence>
<dbReference type="InterPro" id="IPR036390">
    <property type="entry name" value="WH_DNA-bd_sf"/>
</dbReference>
<protein>
    <submittedName>
        <fullName evidence="6">LysR family transcriptional regulator</fullName>
    </submittedName>
</protein>
<feature type="domain" description="HTH lysR-type" evidence="5">
    <location>
        <begin position="1"/>
        <end position="58"/>
    </location>
</feature>
<reference evidence="6" key="1">
    <citation type="submission" date="2023-03" db="EMBL/GenBank/DDBJ databases">
        <title>Amycolatopsis taiwanensis NBRC 103393.</title>
        <authorList>
            <person name="Ichikawa N."/>
            <person name="Sato H."/>
            <person name="Tonouchi N."/>
        </authorList>
    </citation>
    <scope>NUCLEOTIDE SEQUENCE</scope>
    <source>
        <strain evidence="6">NBRC 103393</strain>
    </source>
</reference>
<dbReference type="CDD" id="cd08414">
    <property type="entry name" value="PBP2_LTTR_aromatics_like"/>
    <property type="match status" value="1"/>
</dbReference>
<dbReference type="PANTHER" id="PTHR30346:SF0">
    <property type="entry name" value="HCA OPERON TRANSCRIPTIONAL ACTIVATOR HCAR"/>
    <property type="match status" value="1"/>
</dbReference>